<proteinExistence type="predicted"/>
<gene>
    <name evidence="4" type="ORF">DW672_13655</name>
</gene>
<dbReference type="RefSeq" id="WP_118213331.1">
    <property type="nucleotide sequence ID" value="NZ_JAQEAN010000067.1"/>
</dbReference>
<dbReference type="InterPro" id="IPR007484">
    <property type="entry name" value="Peptidase_M28"/>
</dbReference>
<feature type="domain" description="Peptidase M28" evidence="3">
    <location>
        <begin position="244"/>
        <end position="434"/>
    </location>
</feature>
<dbReference type="AlphaFoldDB" id="A0A414P0Q9"/>
<feature type="domain" description="PA" evidence="2">
    <location>
        <begin position="124"/>
        <end position="214"/>
    </location>
</feature>
<organism evidence="4 5">
    <name type="scientific">[Ruminococcus] lactaris</name>
    <dbReference type="NCBI Taxonomy" id="46228"/>
    <lineage>
        <taxon>Bacteria</taxon>
        <taxon>Bacillati</taxon>
        <taxon>Bacillota</taxon>
        <taxon>Clostridia</taxon>
        <taxon>Lachnospirales</taxon>
        <taxon>Lachnospiraceae</taxon>
        <taxon>Mediterraneibacter</taxon>
    </lineage>
</organism>
<evidence type="ECO:0000313" key="4">
    <source>
        <dbReference type="EMBL" id="RHF55328.1"/>
    </source>
</evidence>
<dbReference type="SUPFAM" id="SSF53187">
    <property type="entry name" value="Zn-dependent exopeptidases"/>
    <property type="match status" value="1"/>
</dbReference>
<reference evidence="4 5" key="1">
    <citation type="submission" date="2018-08" db="EMBL/GenBank/DDBJ databases">
        <title>A genome reference for cultivated species of the human gut microbiota.</title>
        <authorList>
            <person name="Zou Y."/>
            <person name="Xue W."/>
            <person name="Luo G."/>
        </authorList>
    </citation>
    <scope>NUCLEOTIDE SEQUENCE [LARGE SCALE GENOMIC DNA]</scope>
    <source>
        <strain evidence="4 5">AM25-1LB</strain>
    </source>
</reference>
<evidence type="ECO:0000313" key="5">
    <source>
        <dbReference type="Proteomes" id="UP000284902"/>
    </source>
</evidence>
<accession>A0A414P0Q9</accession>
<evidence type="ECO:0000256" key="1">
    <source>
        <dbReference type="SAM" id="Coils"/>
    </source>
</evidence>
<evidence type="ECO:0000259" key="2">
    <source>
        <dbReference type="Pfam" id="PF02225"/>
    </source>
</evidence>
<dbReference type="PANTHER" id="PTHR10404">
    <property type="entry name" value="N-ACETYLATED-ALPHA-LINKED ACIDIC DIPEPTIDASE"/>
    <property type="match status" value="1"/>
</dbReference>
<comment type="caution">
    <text evidence="4">The sequence shown here is derived from an EMBL/GenBank/DDBJ whole genome shotgun (WGS) entry which is preliminary data.</text>
</comment>
<dbReference type="InterPro" id="IPR046450">
    <property type="entry name" value="PA_dom_sf"/>
</dbReference>
<dbReference type="PANTHER" id="PTHR10404:SF46">
    <property type="entry name" value="VACUOLAR PROTEIN SORTING-ASSOCIATED PROTEIN 70"/>
    <property type="match status" value="1"/>
</dbReference>
<keyword evidence="1" id="KW-0175">Coiled coil</keyword>
<evidence type="ECO:0000259" key="3">
    <source>
        <dbReference type="Pfam" id="PF04389"/>
    </source>
</evidence>
<dbReference type="EMBL" id="QRHG01000065">
    <property type="protein sequence ID" value="RHF55328.1"/>
    <property type="molecule type" value="Genomic_DNA"/>
</dbReference>
<dbReference type="SUPFAM" id="SSF52025">
    <property type="entry name" value="PA domain"/>
    <property type="match status" value="1"/>
</dbReference>
<dbReference type="Gene3D" id="3.40.630.10">
    <property type="entry name" value="Zn peptidases"/>
    <property type="match status" value="1"/>
</dbReference>
<dbReference type="Pfam" id="PF02225">
    <property type="entry name" value="PA"/>
    <property type="match status" value="1"/>
</dbReference>
<feature type="coiled-coil region" evidence="1">
    <location>
        <begin position="640"/>
        <end position="699"/>
    </location>
</feature>
<dbReference type="InterPro" id="IPR039373">
    <property type="entry name" value="Peptidase_M28B"/>
</dbReference>
<dbReference type="InterPro" id="IPR003137">
    <property type="entry name" value="PA_domain"/>
</dbReference>
<name>A0A414P0Q9_9FIRM</name>
<protein>
    <submittedName>
        <fullName evidence="4">Peptidase</fullName>
    </submittedName>
</protein>
<sequence length="699" mass="80795">MSGTAGTQGECRVEKETEEEIIQRCISHLDTDYSCRLAKQMEREKTNPVLGFRTAGSHAEKATGDFLYEEMRSIGLTDVQKEEFWLDSWTFGRAVLRFKDSSGKEYTCQLGAYQTNFETDGFQEYELVYVGRGTAADYKNLDVRGKLVLADINQRDEWWINYPVYQAYLKGAVGLIAVQMQGYGEVDDEALNAQDIAGPEYAPAFSISRRDAALLKDRLCENERSVRVELDACSRVERNRPAYNITGKIPGTETDQMILLSAHYDSYFDGFQDDNCAVSMTFGIAKALLESGYRPRHTIVICALAAEEWGVCDSKYDWSTGAWNQVFRIHPEWQGKVLADLNFELPAHAHSSRDAIRCTYEYADFLKKFADEMIVPEDAYPDGLTVLAPIETWSDDFSMAIAGIPSTVNDFSAGPFMETHYHSQYDNEEIYQENVYRFHHELYTRLLLKLDTLIFPPLDFSHLFRKMHSSVSARMAEQDEEDLQGVMQTLIRETEQAERTAEELYEWIEKSQIVCPVAAKSGEDISQRLLGIFRKGQDYFVRLNWQDEVLFPHEAASNNICYLNQAVQALEEGEIEEALKALYEVDNNCYAFLFDEEVYYHFTEYILHQPKDRLMWGAGRILHHENLYGIVKRLRKLESRQAEHGQIPDLEEEIRRLQAAQRRQRAYLTDDIRYMTESVRKMQKMMEASLQEIKDYRIE</sequence>
<dbReference type="Proteomes" id="UP000284902">
    <property type="component" value="Unassembled WGS sequence"/>
</dbReference>
<dbReference type="Gene3D" id="3.50.30.30">
    <property type="match status" value="1"/>
</dbReference>
<dbReference type="Pfam" id="PF04389">
    <property type="entry name" value="Peptidase_M28"/>
    <property type="match status" value="1"/>
</dbReference>